<evidence type="ECO:0000259" key="9">
    <source>
        <dbReference type="PROSITE" id="PS51330"/>
    </source>
</evidence>
<keyword evidence="4 8" id="KW-0554">One-carbon metabolism</keyword>
<dbReference type="GO" id="GO:0046655">
    <property type="term" value="P:folic acid metabolic process"/>
    <property type="evidence" value="ECO:0007669"/>
    <property type="project" value="TreeGrafter"/>
</dbReference>
<keyword evidence="5 8" id="KW-0521">NADP</keyword>
<dbReference type="Gene3D" id="3.40.430.10">
    <property type="entry name" value="Dihydrofolate Reductase, subunit A"/>
    <property type="match status" value="1"/>
</dbReference>
<dbReference type="Pfam" id="PF00186">
    <property type="entry name" value="DHFR_1"/>
    <property type="match status" value="1"/>
</dbReference>
<dbReference type="EMBL" id="JANCMU010000005">
    <property type="protein sequence ID" value="MDG4946525.1"/>
    <property type="molecule type" value="Genomic_DNA"/>
</dbReference>
<evidence type="ECO:0000256" key="5">
    <source>
        <dbReference type="ARBA" id="ARBA00022857"/>
    </source>
</evidence>
<evidence type="ECO:0000313" key="10">
    <source>
        <dbReference type="EMBL" id="MDG4946525.1"/>
    </source>
</evidence>
<evidence type="ECO:0000256" key="3">
    <source>
        <dbReference type="ARBA" id="ARBA00012856"/>
    </source>
</evidence>
<comment type="catalytic activity">
    <reaction evidence="8">
        <text>(6S)-5,6,7,8-tetrahydrofolate + NADP(+) = 7,8-dihydrofolate + NADPH + H(+)</text>
        <dbReference type="Rhea" id="RHEA:15009"/>
        <dbReference type="ChEBI" id="CHEBI:15378"/>
        <dbReference type="ChEBI" id="CHEBI:57451"/>
        <dbReference type="ChEBI" id="CHEBI:57453"/>
        <dbReference type="ChEBI" id="CHEBI:57783"/>
        <dbReference type="ChEBI" id="CHEBI:58349"/>
        <dbReference type="EC" id="1.5.1.3"/>
    </reaction>
</comment>
<protein>
    <recommendedName>
        <fullName evidence="3 8">Dihydrofolate reductase</fullName>
        <ecNumber evidence="3 8">1.5.1.3</ecNumber>
    </recommendedName>
</protein>
<accession>A0A9X4MZJ5</accession>
<dbReference type="SUPFAM" id="SSF53597">
    <property type="entry name" value="Dihydrofolate reductase-like"/>
    <property type="match status" value="1"/>
</dbReference>
<keyword evidence="11" id="KW-1185">Reference proteome</keyword>
<dbReference type="GO" id="GO:0006730">
    <property type="term" value="P:one-carbon metabolic process"/>
    <property type="evidence" value="ECO:0007669"/>
    <property type="project" value="UniProtKB-KW"/>
</dbReference>
<dbReference type="InterPro" id="IPR012259">
    <property type="entry name" value="DHFR"/>
</dbReference>
<dbReference type="PRINTS" id="PR00070">
    <property type="entry name" value="DHFR"/>
</dbReference>
<evidence type="ECO:0000256" key="7">
    <source>
        <dbReference type="ARBA" id="ARBA00025067"/>
    </source>
</evidence>
<evidence type="ECO:0000256" key="2">
    <source>
        <dbReference type="ARBA" id="ARBA00009539"/>
    </source>
</evidence>
<dbReference type="AlphaFoldDB" id="A0A9X4MZJ5"/>
<comment type="pathway">
    <text evidence="1 8">Cofactor biosynthesis; tetrahydrofolate biosynthesis; 5,6,7,8-tetrahydrofolate from 7,8-dihydrofolate: step 1/1.</text>
</comment>
<dbReference type="InterPro" id="IPR001796">
    <property type="entry name" value="DHFR_dom"/>
</dbReference>
<dbReference type="GO" id="GO:0050661">
    <property type="term" value="F:NADP binding"/>
    <property type="evidence" value="ECO:0007669"/>
    <property type="project" value="InterPro"/>
</dbReference>
<gene>
    <name evidence="10" type="ORF">NMK71_08875</name>
</gene>
<comment type="caution">
    <text evidence="10">The sequence shown here is derived from an EMBL/GenBank/DDBJ whole genome shotgun (WGS) entry which is preliminary data.</text>
</comment>
<evidence type="ECO:0000256" key="8">
    <source>
        <dbReference type="PIRNR" id="PIRNR000194"/>
    </source>
</evidence>
<dbReference type="GO" id="GO:0046452">
    <property type="term" value="P:dihydrofolate metabolic process"/>
    <property type="evidence" value="ECO:0007669"/>
    <property type="project" value="TreeGrafter"/>
</dbReference>
<evidence type="ECO:0000313" key="11">
    <source>
        <dbReference type="Proteomes" id="UP001152599"/>
    </source>
</evidence>
<dbReference type="EC" id="1.5.1.3" evidence="3 8"/>
<reference evidence="10" key="1">
    <citation type="submission" date="2022-07" db="EMBL/GenBank/DDBJ databases">
        <title>Description and genome-wide analysis of Profundicola chukchiensis gen. nov., sp. nov., marine bacteria isolated from bottom sediments of the Chukchi Sea.</title>
        <authorList>
            <person name="Romanenko L."/>
            <person name="Otstavnykh N."/>
            <person name="Kurilenko V."/>
            <person name="Eremeev V."/>
            <person name="Velansky P."/>
            <person name="Mikhailov V."/>
            <person name="Isaeva M."/>
        </authorList>
    </citation>
    <scope>NUCLEOTIDE SEQUENCE</scope>
    <source>
        <strain evidence="10">KMM 9713</strain>
    </source>
</reference>
<sequence length="165" mass="19532">MINLIVAVSENNIIGRDNQLIWHISEDLKRFKRLTLGHPMIMGRKTFESFGSKPLPKRHHFVVSSQDHEDTDQVTWLKSLEEAIEKAQELDNEIYIIGGGSIYEQSIHLADKLEITRIHKHFDGDTYFPEIPEYFECIEDEKHWIETLPFEFSYRTYINRKTQKP</sequence>
<evidence type="ECO:0000256" key="6">
    <source>
        <dbReference type="ARBA" id="ARBA00023002"/>
    </source>
</evidence>
<dbReference type="PIRSF" id="PIRSF000194">
    <property type="entry name" value="DHFR"/>
    <property type="match status" value="1"/>
</dbReference>
<comment type="function">
    <text evidence="7 8">Key enzyme in folate metabolism. Catalyzes an essential reaction for de novo glycine and purine synthesis, and for DNA precursor synthesis.</text>
</comment>
<dbReference type="GO" id="GO:0005829">
    <property type="term" value="C:cytosol"/>
    <property type="evidence" value="ECO:0007669"/>
    <property type="project" value="TreeGrafter"/>
</dbReference>
<dbReference type="RefSeq" id="WP_304420910.1">
    <property type="nucleotide sequence ID" value="NZ_JANCMU010000005.1"/>
</dbReference>
<keyword evidence="6 8" id="KW-0560">Oxidoreductase</keyword>
<dbReference type="PANTHER" id="PTHR48069:SF3">
    <property type="entry name" value="DIHYDROFOLATE REDUCTASE"/>
    <property type="match status" value="1"/>
</dbReference>
<proteinExistence type="inferred from homology"/>
<organism evidence="10 11">
    <name type="scientific">Profundicola chukchiensis</name>
    <dbReference type="NCBI Taxonomy" id="2961959"/>
    <lineage>
        <taxon>Bacteria</taxon>
        <taxon>Pseudomonadati</taxon>
        <taxon>Bacteroidota</taxon>
        <taxon>Flavobacteriia</taxon>
        <taxon>Flavobacteriales</taxon>
        <taxon>Weeksellaceae</taxon>
        <taxon>Profundicola</taxon>
    </lineage>
</organism>
<dbReference type="GO" id="GO:0004146">
    <property type="term" value="F:dihydrofolate reductase activity"/>
    <property type="evidence" value="ECO:0007669"/>
    <property type="project" value="UniProtKB-EC"/>
</dbReference>
<dbReference type="Proteomes" id="UP001152599">
    <property type="component" value="Unassembled WGS sequence"/>
</dbReference>
<evidence type="ECO:0000256" key="1">
    <source>
        <dbReference type="ARBA" id="ARBA00004903"/>
    </source>
</evidence>
<dbReference type="InterPro" id="IPR024072">
    <property type="entry name" value="DHFR-like_dom_sf"/>
</dbReference>
<comment type="similarity">
    <text evidence="2 8">Belongs to the dihydrofolate reductase family.</text>
</comment>
<dbReference type="PROSITE" id="PS51330">
    <property type="entry name" value="DHFR_2"/>
    <property type="match status" value="1"/>
</dbReference>
<dbReference type="PANTHER" id="PTHR48069">
    <property type="entry name" value="DIHYDROFOLATE REDUCTASE"/>
    <property type="match status" value="1"/>
</dbReference>
<name>A0A9X4MZJ5_9FLAO</name>
<evidence type="ECO:0000256" key="4">
    <source>
        <dbReference type="ARBA" id="ARBA00022563"/>
    </source>
</evidence>
<dbReference type="CDD" id="cd00209">
    <property type="entry name" value="DHFR"/>
    <property type="match status" value="1"/>
</dbReference>
<dbReference type="GO" id="GO:0046654">
    <property type="term" value="P:tetrahydrofolate biosynthetic process"/>
    <property type="evidence" value="ECO:0007669"/>
    <property type="project" value="InterPro"/>
</dbReference>
<feature type="domain" description="DHFR" evidence="9">
    <location>
        <begin position="1"/>
        <end position="159"/>
    </location>
</feature>